<keyword evidence="5" id="KW-1185">Reference proteome</keyword>
<feature type="domain" description="Flavoprotein" evidence="3">
    <location>
        <begin position="33"/>
        <end position="242"/>
    </location>
</feature>
<dbReference type="HOGENOM" id="CLU_033319_3_0_1"/>
<dbReference type="InterPro" id="IPR036551">
    <property type="entry name" value="Flavin_trans-like"/>
</dbReference>
<dbReference type="KEGG" id="tmn:UCRPA7_1890"/>
<dbReference type="Gene3D" id="3.40.50.1950">
    <property type="entry name" value="Flavin prenyltransferase-like"/>
    <property type="match status" value="1"/>
</dbReference>
<protein>
    <submittedName>
        <fullName evidence="4">Putative phosphopantothenoylcysteine decarboxylase protein</fullName>
    </submittedName>
</protein>
<dbReference type="SUPFAM" id="SSF52507">
    <property type="entry name" value="Homo-oligomeric flavin-containing Cys decarboxylases, HFCD"/>
    <property type="match status" value="1"/>
</dbReference>
<dbReference type="GO" id="GO:0010181">
    <property type="term" value="F:FMN binding"/>
    <property type="evidence" value="ECO:0007669"/>
    <property type="project" value="TreeGrafter"/>
</dbReference>
<dbReference type="PANTHER" id="PTHR14359:SF6">
    <property type="entry name" value="PHOSPHOPANTOTHENOYLCYSTEINE DECARBOXYLASE"/>
    <property type="match status" value="1"/>
</dbReference>
<evidence type="ECO:0000256" key="1">
    <source>
        <dbReference type="ARBA" id="ARBA00022993"/>
    </source>
</evidence>
<evidence type="ECO:0000313" key="5">
    <source>
        <dbReference type="Proteomes" id="UP000014074"/>
    </source>
</evidence>
<dbReference type="GO" id="GO:0004633">
    <property type="term" value="F:phosphopantothenoylcysteine decarboxylase activity"/>
    <property type="evidence" value="ECO:0007669"/>
    <property type="project" value="TreeGrafter"/>
</dbReference>
<comment type="similarity">
    <text evidence="2">Belongs to the HFCD (homooligomeric flavin containing Cys decarboxylase) superfamily.</text>
</comment>
<evidence type="ECO:0000259" key="3">
    <source>
        <dbReference type="Pfam" id="PF02441"/>
    </source>
</evidence>
<dbReference type="AlphaFoldDB" id="R8BT83"/>
<dbReference type="Proteomes" id="UP000014074">
    <property type="component" value="Unassembled WGS sequence"/>
</dbReference>
<gene>
    <name evidence="4" type="ORF">UCRPA7_1890</name>
</gene>
<dbReference type="OrthoDB" id="1532798at2759"/>
<evidence type="ECO:0000256" key="2">
    <source>
        <dbReference type="ARBA" id="ARBA00038350"/>
    </source>
</evidence>
<dbReference type="InterPro" id="IPR003382">
    <property type="entry name" value="Flavoprotein"/>
</dbReference>
<dbReference type="Pfam" id="PF02441">
    <property type="entry name" value="Flavoprotein"/>
    <property type="match status" value="1"/>
</dbReference>
<reference evidence="5" key="1">
    <citation type="journal article" date="2013" name="Genome Announc.">
        <title>Draft genome sequence of the ascomycete Phaeoacremonium aleophilum strain UCR-PA7, a causal agent of the esca disease complex in grapevines.</title>
        <authorList>
            <person name="Blanco-Ulate B."/>
            <person name="Rolshausen P."/>
            <person name="Cantu D."/>
        </authorList>
    </citation>
    <scope>NUCLEOTIDE SEQUENCE [LARGE SCALE GENOMIC DNA]</scope>
    <source>
        <strain evidence="5">UCR-PA7</strain>
    </source>
</reference>
<dbReference type="GO" id="GO:0015937">
    <property type="term" value="P:coenzyme A biosynthetic process"/>
    <property type="evidence" value="ECO:0007669"/>
    <property type="project" value="UniProtKB-KW"/>
</dbReference>
<dbReference type="PANTHER" id="PTHR14359">
    <property type="entry name" value="HOMO-OLIGOMERIC FLAVIN CONTAINING CYS DECARBOXYLASE FAMILY"/>
    <property type="match status" value="1"/>
</dbReference>
<sequence length="253" mass="27277">MLQAISGEHDSHHNTTVRNSLASLTASRTDGKKHLLLAASGSVATIKIPEIIKALSPYSPGLSIRVILTQSAQHFLAGQAAEQPTVSSLLDLPGVDAVYDDAAEWQEPWRRGAGILHIELRRWADVLVVAPMSANTLAKVVNGLSDNLLTSVIRAWDTDGKVDGVRKRILVAPAMNTAMWQHPITAKQIRVLEEDWGIKEGAADTEQGWFEVLRPQAKILACGDIGGGGMKEWKEIVEVIKERMGLGSGGQAA</sequence>
<dbReference type="eggNOG" id="KOG0672">
    <property type="taxonomic scope" value="Eukaryota"/>
</dbReference>
<accession>R8BT83</accession>
<dbReference type="RefSeq" id="XP_007912660.1">
    <property type="nucleotide sequence ID" value="XM_007914469.1"/>
</dbReference>
<keyword evidence="1" id="KW-0173">Coenzyme A biosynthesis</keyword>
<proteinExistence type="inferred from homology"/>
<organism evidence="4 5">
    <name type="scientific">Phaeoacremonium minimum (strain UCR-PA7)</name>
    <name type="common">Esca disease fungus</name>
    <name type="synonym">Togninia minima</name>
    <dbReference type="NCBI Taxonomy" id="1286976"/>
    <lineage>
        <taxon>Eukaryota</taxon>
        <taxon>Fungi</taxon>
        <taxon>Dikarya</taxon>
        <taxon>Ascomycota</taxon>
        <taxon>Pezizomycotina</taxon>
        <taxon>Sordariomycetes</taxon>
        <taxon>Sordariomycetidae</taxon>
        <taxon>Togniniales</taxon>
        <taxon>Togniniaceae</taxon>
        <taxon>Phaeoacremonium</taxon>
    </lineage>
</organism>
<evidence type="ECO:0000313" key="4">
    <source>
        <dbReference type="EMBL" id="EOO02613.1"/>
    </source>
</evidence>
<dbReference type="GO" id="GO:0071513">
    <property type="term" value="C:phosphopantothenoylcysteine decarboxylase complex"/>
    <property type="evidence" value="ECO:0007669"/>
    <property type="project" value="TreeGrafter"/>
</dbReference>
<dbReference type="EMBL" id="KB932912">
    <property type="protein sequence ID" value="EOO02613.1"/>
    <property type="molecule type" value="Genomic_DNA"/>
</dbReference>
<dbReference type="GeneID" id="19322086"/>
<name>R8BT83_PHAM7</name>